<organism evidence="2 3">
    <name type="scientific">Cadophora malorum</name>
    <dbReference type="NCBI Taxonomy" id="108018"/>
    <lineage>
        <taxon>Eukaryota</taxon>
        <taxon>Fungi</taxon>
        <taxon>Dikarya</taxon>
        <taxon>Ascomycota</taxon>
        <taxon>Pezizomycotina</taxon>
        <taxon>Leotiomycetes</taxon>
        <taxon>Helotiales</taxon>
        <taxon>Ploettnerulaceae</taxon>
        <taxon>Cadophora</taxon>
    </lineage>
</organism>
<evidence type="ECO:0000313" key="2">
    <source>
        <dbReference type="EMBL" id="KAG4413755.1"/>
    </source>
</evidence>
<keyword evidence="3" id="KW-1185">Reference proteome</keyword>
<comment type="caution">
    <text evidence="2">The sequence shown here is derived from an EMBL/GenBank/DDBJ whole genome shotgun (WGS) entry which is preliminary data.</text>
</comment>
<evidence type="ECO:0000256" key="1">
    <source>
        <dbReference type="SAM" id="MobiDB-lite"/>
    </source>
</evidence>
<accession>A0A8H7W1L4</accession>
<feature type="region of interest" description="Disordered" evidence="1">
    <location>
        <begin position="138"/>
        <end position="178"/>
    </location>
</feature>
<gene>
    <name evidence="2" type="ORF">IFR04_013105</name>
</gene>
<protein>
    <submittedName>
        <fullName evidence="2">Uncharacterized protein</fullName>
    </submittedName>
</protein>
<dbReference type="Proteomes" id="UP000664132">
    <property type="component" value="Unassembled WGS sequence"/>
</dbReference>
<name>A0A8H7W1L4_9HELO</name>
<reference evidence="2" key="1">
    <citation type="submission" date="2021-02" db="EMBL/GenBank/DDBJ databases">
        <title>Genome sequence Cadophora malorum strain M34.</title>
        <authorList>
            <person name="Stefanovic E."/>
            <person name="Vu D."/>
            <person name="Scully C."/>
            <person name="Dijksterhuis J."/>
            <person name="Roader J."/>
            <person name="Houbraken J."/>
        </authorList>
    </citation>
    <scope>NUCLEOTIDE SEQUENCE</scope>
    <source>
        <strain evidence="2">M34</strain>
    </source>
</reference>
<proteinExistence type="predicted"/>
<dbReference type="EMBL" id="JAFJYH010000297">
    <property type="protein sequence ID" value="KAG4413755.1"/>
    <property type="molecule type" value="Genomic_DNA"/>
</dbReference>
<dbReference type="AlphaFoldDB" id="A0A8H7W1L4"/>
<evidence type="ECO:0000313" key="3">
    <source>
        <dbReference type="Proteomes" id="UP000664132"/>
    </source>
</evidence>
<dbReference type="OrthoDB" id="10645861at2759"/>
<feature type="compositionally biased region" description="Basic residues" evidence="1">
    <location>
        <begin position="154"/>
        <end position="166"/>
    </location>
</feature>
<sequence>MDPSNFHKLAPITEEEFQIGELKPLSCSVESISDAIVRFLTPLNRSNSHGVALLRKDTTISPPSRRDKAIQRFRNRGTWHRGAWSEDPDNQLEDLNLFFDIFNDVFFSGLFSKAYAKSSSSRPSSWSSVIVDPVQDVAIRPSPAQSATNDSGSRKHGRCSRSRSKIPTRLAGAAQGSC</sequence>